<evidence type="ECO:0000256" key="1">
    <source>
        <dbReference type="SAM" id="MobiDB-lite"/>
    </source>
</evidence>
<evidence type="ECO:0000313" key="3">
    <source>
        <dbReference type="Proteomes" id="UP001163203"/>
    </source>
</evidence>
<evidence type="ECO:0000313" key="2">
    <source>
        <dbReference type="EMBL" id="WAL64764.1"/>
    </source>
</evidence>
<sequence>MPSKQLAPDHEALIALFPEGVAPRATLVALGLSHSTISARCRPGRVWQRPIPGVIVLNSDPLSRAQLHRAALVHAGARAMITGIEAARLHGLTRLPPGEAVHVLVPHTSGVSSWGFATVERTIHLPAPVVIERVPVAPLARALFDAARRMTDLSAVRAMIKEAVGRGLCDPRDLQREIESGSTIGSALPRRVVHEIHAAVRSASEAWAREILRRSGLPEPEWQVELEDQDGVFLGHADAYWAEVGLLWRIAWAEFSLEDQEPNPAPAGAGAIVVETLPSQLRDNPLRVIEQLRKAYETAAGRPPPPIRISGNGRRPSRSAGPASSARRHCG</sequence>
<gene>
    <name evidence="2" type="ORF">ORV05_28000</name>
</gene>
<keyword evidence="3" id="KW-1185">Reference proteome</keyword>
<dbReference type="RefSeq" id="WP_268754989.1">
    <property type="nucleotide sequence ID" value="NZ_CP113836.1"/>
</dbReference>
<organism evidence="2 3">
    <name type="scientific">Amycolatopsis cynarae</name>
    <dbReference type="NCBI Taxonomy" id="2995223"/>
    <lineage>
        <taxon>Bacteria</taxon>
        <taxon>Bacillati</taxon>
        <taxon>Actinomycetota</taxon>
        <taxon>Actinomycetes</taxon>
        <taxon>Pseudonocardiales</taxon>
        <taxon>Pseudonocardiaceae</taxon>
        <taxon>Amycolatopsis</taxon>
    </lineage>
</organism>
<dbReference type="Proteomes" id="UP001163203">
    <property type="component" value="Chromosome"/>
</dbReference>
<reference evidence="2" key="1">
    <citation type="submission" date="2022-11" db="EMBL/GenBank/DDBJ databases">
        <authorList>
            <person name="Mo P."/>
        </authorList>
    </citation>
    <scope>NUCLEOTIDE SEQUENCE</scope>
    <source>
        <strain evidence="2">HUAS 11-8</strain>
    </source>
</reference>
<dbReference type="EMBL" id="CP113836">
    <property type="protein sequence ID" value="WAL64764.1"/>
    <property type="molecule type" value="Genomic_DNA"/>
</dbReference>
<protein>
    <recommendedName>
        <fullName evidence="4">Transcriptional regulator</fullName>
    </recommendedName>
</protein>
<evidence type="ECO:0008006" key="4">
    <source>
        <dbReference type="Google" id="ProtNLM"/>
    </source>
</evidence>
<feature type="region of interest" description="Disordered" evidence="1">
    <location>
        <begin position="297"/>
        <end position="331"/>
    </location>
</feature>
<name>A0ABY7AZX8_9PSEU</name>
<proteinExistence type="predicted"/>
<accession>A0ABY7AZX8</accession>